<dbReference type="EMBL" id="VXIS01000156">
    <property type="protein sequence ID" value="KAA8900250.1"/>
    <property type="molecule type" value="Genomic_DNA"/>
</dbReference>
<sequence length="149" mass="16647">MPSRPSTTGSTDVLMPIQPLHMGRIAARQKTHEFRGYLLPRGVKRIWFYTTAPAQKLRYVADIGNGKKPGEIATTDTGLGNKEFNEGKKKAGTYGYEILKLWEVGKGTNGFTLERLKEEGWIKGPPQKYQYVKAEMLRALAGDGLKSVF</sequence>
<organism evidence="1 2">
    <name type="scientific">Sphaerosporella brunnea</name>
    <dbReference type="NCBI Taxonomy" id="1250544"/>
    <lineage>
        <taxon>Eukaryota</taxon>
        <taxon>Fungi</taxon>
        <taxon>Dikarya</taxon>
        <taxon>Ascomycota</taxon>
        <taxon>Pezizomycotina</taxon>
        <taxon>Pezizomycetes</taxon>
        <taxon>Pezizales</taxon>
        <taxon>Pyronemataceae</taxon>
        <taxon>Sphaerosporella</taxon>
    </lineage>
</organism>
<evidence type="ECO:0000313" key="1">
    <source>
        <dbReference type="EMBL" id="KAA8900250.1"/>
    </source>
</evidence>
<dbReference type="AlphaFoldDB" id="A0A5J5ERG6"/>
<proteinExistence type="predicted"/>
<reference evidence="1 2" key="1">
    <citation type="submission" date="2019-09" db="EMBL/GenBank/DDBJ databases">
        <title>Draft genome of the ectomycorrhizal ascomycete Sphaerosporella brunnea.</title>
        <authorList>
            <consortium name="DOE Joint Genome Institute"/>
            <person name="Benucci G.M."/>
            <person name="Marozzi G."/>
            <person name="Antonielli L."/>
            <person name="Sanchez S."/>
            <person name="Marco P."/>
            <person name="Wang X."/>
            <person name="Falini L.B."/>
            <person name="Barry K."/>
            <person name="Haridas S."/>
            <person name="Lipzen A."/>
            <person name="Labutti K."/>
            <person name="Grigoriev I.V."/>
            <person name="Murat C."/>
            <person name="Martin F."/>
            <person name="Albertini E."/>
            <person name="Donnini D."/>
            <person name="Bonito G."/>
        </authorList>
    </citation>
    <scope>NUCLEOTIDE SEQUENCE [LARGE SCALE GENOMIC DNA]</scope>
    <source>
        <strain evidence="1 2">Sb_GMNB300</strain>
    </source>
</reference>
<comment type="caution">
    <text evidence="1">The sequence shown here is derived from an EMBL/GenBank/DDBJ whole genome shotgun (WGS) entry which is preliminary data.</text>
</comment>
<evidence type="ECO:0000313" key="2">
    <source>
        <dbReference type="Proteomes" id="UP000326924"/>
    </source>
</evidence>
<accession>A0A5J5ERG6</accession>
<protein>
    <recommendedName>
        <fullName evidence="3">PUA-like domain-containing protein</fullName>
    </recommendedName>
</protein>
<keyword evidence="2" id="KW-1185">Reference proteome</keyword>
<dbReference type="Proteomes" id="UP000326924">
    <property type="component" value="Unassembled WGS sequence"/>
</dbReference>
<evidence type="ECO:0008006" key="3">
    <source>
        <dbReference type="Google" id="ProtNLM"/>
    </source>
</evidence>
<gene>
    <name evidence="1" type="ORF">FN846DRAFT_781877</name>
</gene>
<name>A0A5J5ERG6_9PEZI</name>
<dbReference type="OrthoDB" id="2149705at2759"/>
<dbReference type="InParanoid" id="A0A5J5ERG6"/>